<name>A0A1P8EKT1_9GAMM</name>
<protein>
    <submittedName>
        <fullName evidence="3">ATP-dependent endonuclease</fullName>
    </submittedName>
</protein>
<evidence type="ECO:0000259" key="1">
    <source>
        <dbReference type="Pfam" id="PF13175"/>
    </source>
</evidence>
<dbReference type="Pfam" id="PF13175">
    <property type="entry name" value="AAA_15"/>
    <property type="match status" value="1"/>
</dbReference>
<dbReference type="CDD" id="cd01026">
    <property type="entry name" value="TOPRIM_OLD"/>
    <property type="match status" value="1"/>
</dbReference>
<feature type="domain" description="OLD protein-like TOPRIM" evidence="2">
    <location>
        <begin position="386"/>
        <end position="470"/>
    </location>
</feature>
<dbReference type="Pfam" id="PF20469">
    <property type="entry name" value="OLD-like_TOPRIM"/>
    <property type="match status" value="1"/>
</dbReference>
<evidence type="ECO:0000313" key="4">
    <source>
        <dbReference type="Proteomes" id="UP000185674"/>
    </source>
</evidence>
<dbReference type="InterPro" id="IPR027417">
    <property type="entry name" value="P-loop_NTPase"/>
</dbReference>
<dbReference type="KEGG" id="asol:BEN76_12730"/>
<dbReference type="Gene3D" id="3.40.50.300">
    <property type="entry name" value="P-loop containing nucleotide triphosphate hydrolases"/>
    <property type="match status" value="1"/>
</dbReference>
<dbReference type="EMBL" id="CP016896">
    <property type="protein sequence ID" value="APV36831.1"/>
    <property type="molecule type" value="Genomic_DNA"/>
</dbReference>
<dbReference type="InterPro" id="IPR051396">
    <property type="entry name" value="Bact_Antivir_Def_Nuclease"/>
</dbReference>
<dbReference type="SUPFAM" id="SSF52540">
    <property type="entry name" value="P-loop containing nucleoside triphosphate hydrolases"/>
    <property type="match status" value="1"/>
</dbReference>
<dbReference type="AlphaFoldDB" id="A0A1P8EKT1"/>
<dbReference type="PANTHER" id="PTHR43581:SF4">
    <property type="entry name" value="ATP_GTP PHOSPHATASE"/>
    <property type="match status" value="1"/>
</dbReference>
<keyword evidence="3" id="KW-0540">Nuclease</keyword>
<evidence type="ECO:0000313" key="3">
    <source>
        <dbReference type="EMBL" id="APV36831.1"/>
    </source>
</evidence>
<dbReference type="GO" id="GO:0004519">
    <property type="term" value="F:endonuclease activity"/>
    <property type="evidence" value="ECO:0007669"/>
    <property type="project" value="UniProtKB-KW"/>
</dbReference>
<dbReference type="InterPro" id="IPR041685">
    <property type="entry name" value="AAA_GajA/Old/RecF-like"/>
</dbReference>
<sequence>MYIKKLSINGYRCFSELFEINLREGLNVIVGENGAGKTAIINSFRQLFIDTESGSYNVSSDDFNKPFKEKSIVSNSFKIKVEFGNLSGAEPIAFLQWSDAANNVILNLEVLNKELRGRFKKNFWGGNSKSSQFDIELFDKIHCIYLPPLRDAESKLVNGRQSRLSKLLKFIEADQLKECKKAEKQHPLVEKFKEFNQSLIEDKDSSIKKANKLIADHLLEAIGQNFSQSTHIQFVENEFSKIVENLRLIFFPKITNAEADQFRDLCQNSLGYNNLLYIASILAELTLTKDESLYRLLIIEEPEAHLHPQLQVRLLDHLEKVANDHKVQVIVTTHSTVLASSVKIDKIIHLTKNENPKATALGECGLAPKNLDFLNRWLDITKSNLLFASGVILVEGIAEQMLIPELAKTVLASKAIKNLEDYGVSVINLNGIYFNHFMRLYCNITGVPDVQEDQDGLNIPIRCAGITDLDPDKTYYDEDTSTDPDTGKEVVKRITYDHKPHEKNLLKGNNHALKLVDAINSSEFARLYVAKFKTLEYDLAMEGNNAKEMAKILVELWPTDGSIKKGLKEIVDSDFSKITPEKKADHAFEILKRVDGDDIGKGYFAQVLADKISLGEIKLIVPQYIQDAILWACSQGNSSGKE</sequence>
<dbReference type="PANTHER" id="PTHR43581">
    <property type="entry name" value="ATP/GTP PHOSPHATASE"/>
    <property type="match status" value="1"/>
</dbReference>
<keyword evidence="3" id="KW-0255">Endonuclease</keyword>
<organism evidence="3 4">
    <name type="scientific">Acinetobacter soli</name>
    <dbReference type="NCBI Taxonomy" id="487316"/>
    <lineage>
        <taxon>Bacteria</taxon>
        <taxon>Pseudomonadati</taxon>
        <taxon>Pseudomonadota</taxon>
        <taxon>Gammaproteobacteria</taxon>
        <taxon>Moraxellales</taxon>
        <taxon>Moraxellaceae</taxon>
        <taxon>Acinetobacter</taxon>
    </lineage>
</organism>
<evidence type="ECO:0000259" key="2">
    <source>
        <dbReference type="Pfam" id="PF20469"/>
    </source>
</evidence>
<proteinExistence type="predicted"/>
<dbReference type="STRING" id="487316.BEN76_12730"/>
<gene>
    <name evidence="3" type="ORF">BEN76_12730</name>
</gene>
<reference evidence="3 4" key="1">
    <citation type="submission" date="2016-08" db="EMBL/GenBank/DDBJ databases">
        <title>Complete genome sequence of Acinetobacter baylyi strain GFJ2.</title>
        <authorList>
            <person name="Tabata M."/>
            <person name="Kuboki S."/>
            <person name="Gibu N."/>
            <person name="Kinouchi Y."/>
            <person name="Vangnai A."/>
            <person name="Kasai D."/>
            <person name="Fukuda M."/>
        </authorList>
    </citation>
    <scope>NUCLEOTIDE SEQUENCE [LARGE SCALE GENOMIC DNA]</scope>
    <source>
        <strain evidence="3 4">GFJ2</strain>
    </source>
</reference>
<dbReference type="Proteomes" id="UP000185674">
    <property type="component" value="Chromosome"/>
</dbReference>
<feature type="domain" description="Endonuclease GajA/Old nuclease/RecF-like AAA" evidence="1">
    <location>
        <begin position="1"/>
        <end position="338"/>
    </location>
</feature>
<dbReference type="InterPro" id="IPR034139">
    <property type="entry name" value="TOPRIM_OLD"/>
</dbReference>
<dbReference type="RefSeq" id="WP_076033226.1">
    <property type="nucleotide sequence ID" value="NZ_BKXR01000024.1"/>
</dbReference>
<accession>A0A1P8EKT1</accession>
<keyword evidence="3" id="KW-0378">Hydrolase</keyword>